<accession>A0A7C9MX68</accession>
<reference evidence="2 3" key="1">
    <citation type="submission" date="2020-01" db="EMBL/GenBank/DDBJ databases">
        <title>Herbidospora sp. NEAU-GS84 nov., a novel actinomycete isolated from soil.</title>
        <authorList>
            <person name="Han L."/>
        </authorList>
    </citation>
    <scope>NUCLEOTIDE SEQUENCE [LARGE SCALE GENOMIC DNA]</scope>
    <source>
        <strain evidence="2 3">NEAU-GS84</strain>
    </source>
</reference>
<protein>
    <submittedName>
        <fullName evidence="2">Uncharacterized protein</fullName>
    </submittedName>
</protein>
<name>A0A7C9MX68_9ACTN</name>
<dbReference type="RefSeq" id="WP_161480215.1">
    <property type="nucleotide sequence ID" value="NZ_WXEW01000004.1"/>
</dbReference>
<sequence>MRENWDQRVIKRDVKSWLGPRLILAALLINLIWEIIKNNLDPDIRKQWPWRLIILDLSATATLAGIIATLILARIQLSKSTHPYLTWTAHQEPSRFIQNSQRTLHLKNAGPGRAIVHDVKYRYSLSGESNNNADPLSTCEWQSRGDVVARIENAGLSHHADFAILALHKGAGIPPSGASDPGTEIVALNNKAMSVLARLDMRLQVVDTAGDRHERIIWCIKRSPYDHVRRVFAFHQDVETAEENTDAEKYLEQGP</sequence>
<keyword evidence="3" id="KW-1185">Reference proteome</keyword>
<dbReference type="Proteomes" id="UP000479526">
    <property type="component" value="Unassembled WGS sequence"/>
</dbReference>
<feature type="transmembrane region" description="Helical" evidence="1">
    <location>
        <begin position="48"/>
        <end position="73"/>
    </location>
</feature>
<evidence type="ECO:0000313" key="2">
    <source>
        <dbReference type="EMBL" id="NAS22871.1"/>
    </source>
</evidence>
<keyword evidence="1" id="KW-0472">Membrane</keyword>
<feature type="transmembrane region" description="Helical" evidence="1">
    <location>
        <begin position="18"/>
        <end position="36"/>
    </location>
</feature>
<keyword evidence="1" id="KW-0812">Transmembrane</keyword>
<keyword evidence="1" id="KW-1133">Transmembrane helix</keyword>
<evidence type="ECO:0000313" key="3">
    <source>
        <dbReference type="Proteomes" id="UP000479526"/>
    </source>
</evidence>
<organism evidence="2 3">
    <name type="scientific">Herbidospora solisilvae</name>
    <dbReference type="NCBI Taxonomy" id="2696284"/>
    <lineage>
        <taxon>Bacteria</taxon>
        <taxon>Bacillati</taxon>
        <taxon>Actinomycetota</taxon>
        <taxon>Actinomycetes</taxon>
        <taxon>Streptosporangiales</taxon>
        <taxon>Streptosporangiaceae</taxon>
        <taxon>Herbidospora</taxon>
    </lineage>
</organism>
<dbReference type="EMBL" id="WXEW01000004">
    <property type="protein sequence ID" value="NAS22871.1"/>
    <property type="molecule type" value="Genomic_DNA"/>
</dbReference>
<evidence type="ECO:0000256" key="1">
    <source>
        <dbReference type="SAM" id="Phobius"/>
    </source>
</evidence>
<comment type="caution">
    <text evidence="2">The sequence shown here is derived from an EMBL/GenBank/DDBJ whole genome shotgun (WGS) entry which is preliminary data.</text>
</comment>
<dbReference type="AlphaFoldDB" id="A0A7C9MX68"/>
<proteinExistence type="predicted"/>
<gene>
    <name evidence="2" type="ORF">GT755_14370</name>
</gene>